<dbReference type="PANTHER" id="PTHR39638">
    <property type="entry name" value="YCF35"/>
    <property type="match status" value="1"/>
</dbReference>
<name>A0A4D6WX39_9FLOR</name>
<dbReference type="AlphaFoldDB" id="A0A4D6WX39"/>
<dbReference type="Pfam" id="PF06868">
    <property type="entry name" value="DUF1257"/>
    <property type="match status" value="1"/>
</dbReference>
<dbReference type="PANTHER" id="PTHR39638:SF2">
    <property type="entry name" value="YCF35"/>
    <property type="match status" value="1"/>
</dbReference>
<evidence type="ECO:0000256" key="1">
    <source>
        <dbReference type="ARBA" id="ARBA00004474"/>
    </source>
</evidence>
<dbReference type="GO" id="GO:0009536">
    <property type="term" value="C:plastid"/>
    <property type="evidence" value="ECO:0007669"/>
    <property type="project" value="UniProtKB-SubCell"/>
</dbReference>
<accession>A0A4D6WX39</accession>
<comment type="subcellular location">
    <subcellularLocation>
        <location evidence="1">Plastid</location>
    </subcellularLocation>
</comment>
<evidence type="ECO:0000313" key="5">
    <source>
        <dbReference type="EMBL" id="QCI08179.1"/>
    </source>
</evidence>
<sequence length="130" mass="14848">MSHFSKVQTRIHDISILKKTLVSLGFEYTTNQKDIKDANGNLHDVNLVAFSSNNGVNQVLGFCWDGIQYNAITDVQFWNNDSIFDCFLEKLNQQYAMNVILNQTVSDGFQKVDQKLLQDGSIKVVVQRWS</sequence>
<reference evidence="5" key="1">
    <citation type="journal article" date="2019" name="Mol. Phylogenet. Evol.">
        <title>Morphological evolution and classification of the red algal order Ceramiales inferred using plastid phylogenomics.</title>
        <authorList>
            <person name="Diaz-Tapia P."/>
            <person name="Pasella M.M."/>
            <person name="Verbruggen H."/>
            <person name="Maggs C.A."/>
        </authorList>
    </citation>
    <scope>NUCLEOTIDE SEQUENCE</scope>
    <source>
        <strain evidence="5">29588_1</strain>
    </source>
</reference>
<geneLocation type="plastid" evidence="5"/>
<evidence type="ECO:0000256" key="2">
    <source>
        <dbReference type="ARBA" id="ARBA00009068"/>
    </source>
</evidence>
<evidence type="ECO:0000256" key="3">
    <source>
        <dbReference type="ARBA" id="ARBA00021585"/>
    </source>
</evidence>
<protein>
    <recommendedName>
        <fullName evidence="3">Uncharacterized protein ycf35</fullName>
    </recommendedName>
</protein>
<dbReference type="InterPro" id="IPR009666">
    <property type="entry name" value="Uncharacterised_Ycf35"/>
</dbReference>
<evidence type="ECO:0000256" key="4">
    <source>
        <dbReference type="ARBA" id="ARBA00022640"/>
    </source>
</evidence>
<gene>
    <name evidence="5" type="primary">ycf35</name>
</gene>
<organism evidence="5">
    <name type="scientific">Pterothamnion crispum</name>
    <dbReference type="NCBI Taxonomy" id="1550583"/>
    <lineage>
        <taxon>Eukaryota</taxon>
        <taxon>Rhodophyta</taxon>
        <taxon>Florideophyceae</taxon>
        <taxon>Rhodymeniophycidae</taxon>
        <taxon>Ceramiales</taxon>
        <taxon>Ceramiaceae</taxon>
        <taxon>Pterothamnion</taxon>
    </lineage>
</organism>
<keyword evidence="4 5" id="KW-0934">Plastid</keyword>
<comment type="similarity">
    <text evidence="2">Belongs to the ycf35 family.</text>
</comment>
<dbReference type="EMBL" id="MK814719">
    <property type="protein sequence ID" value="QCI08179.1"/>
    <property type="molecule type" value="Genomic_DNA"/>
</dbReference>
<proteinExistence type="inferred from homology"/>
<reference evidence="5" key="2">
    <citation type="submission" date="2019-04" db="EMBL/GenBank/DDBJ databases">
        <authorList>
            <person name="Pasella M."/>
        </authorList>
    </citation>
    <scope>NUCLEOTIDE SEQUENCE</scope>
    <source>
        <strain evidence="5">29588_1</strain>
    </source>
</reference>